<reference evidence="3" key="1">
    <citation type="submission" date="2022-01" db="EMBL/GenBank/DDBJ databases">
        <title>Comparative genomics reveals a dynamic genome evolution in the ectomycorrhizal milk-cap (Lactarius) mushrooms.</title>
        <authorList>
            <consortium name="DOE Joint Genome Institute"/>
            <person name="Lebreton A."/>
            <person name="Tang N."/>
            <person name="Kuo A."/>
            <person name="LaButti K."/>
            <person name="Drula E."/>
            <person name="Barry K."/>
            <person name="Clum A."/>
            <person name="Lipzen A."/>
            <person name="Mousain D."/>
            <person name="Ng V."/>
            <person name="Wang R."/>
            <person name="Wang X."/>
            <person name="Dai Y."/>
            <person name="Henrissat B."/>
            <person name="Grigoriev I.V."/>
            <person name="Guerin-Laguette A."/>
            <person name="Yu F."/>
            <person name="Martin F.M."/>
        </authorList>
    </citation>
    <scope>NUCLEOTIDE SEQUENCE</scope>
    <source>
        <strain evidence="3">QP</strain>
    </source>
</reference>
<organism evidence="3 4">
    <name type="scientific">Lactarius akahatsu</name>
    <dbReference type="NCBI Taxonomy" id="416441"/>
    <lineage>
        <taxon>Eukaryota</taxon>
        <taxon>Fungi</taxon>
        <taxon>Dikarya</taxon>
        <taxon>Basidiomycota</taxon>
        <taxon>Agaricomycotina</taxon>
        <taxon>Agaricomycetes</taxon>
        <taxon>Russulales</taxon>
        <taxon>Russulaceae</taxon>
        <taxon>Lactarius</taxon>
    </lineage>
</organism>
<evidence type="ECO:0000313" key="3">
    <source>
        <dbReference type="EMBL" id="KAH8998097.1"/>
    </source>
</evidence>
<dbReference type="PROSITE" id="PS50143">
    <property type="entry name" value="BIR_REPEAT_2"/>
    <property type="match status" value="2"/>
</dbReference>
<comment type="caution">
    <text evidence="3">The sequence shown here is derived from an EMBL/GenBank/DDBJ whole genome shotgun (WGS) entry which is preliminary data.</text>
</comment>
<name>A0AAD4LRQ7_9AGAM</name>
<dbReference type="InterPro" id="IPR051190">
    <property type="entry name" value="Baculoviral_IAP"/>
</dbReference>
<dbReference type="EMBL" id="JAKELL010000006">
    <property type="protein sequence ID" value="KAH8998097.1"/>
    <property type="molecule type" value="Genomic_DNA"/>
</dbReference>
<keyword evidence="2" id="KW-0862">Zinc</keyword>
<accession>A0AAD4LRQ7</accession>
<evidence type="ECO:0000313" key="4">
    <source>
        <dbReference type="Proteomes" id="UP001201163"/>
    </source>
</evidence>
<dbReference type="Gene3D" id="1.10.1170.10">
    <property type="entry name" value="Inhibitor Of Apoptosis Protein (2mihbC-IAP-1), Chain A"/>
    <property type="match status" value="2"/>
</dbReference>
<dbReference type="InterPro" id="IPR001370">
    <property type="entry name" value="BIR_rpt"/>
</dbReference>
<gene>
    <name evidence="3" type="ORF">EDB92DRAFT_1933204</name>
</gene>
<dbReference type="GO" id="GO:0046872">
    <property type="term" value="F:metal ion binding"/>
    <property type="evidence" value="ECO:0007669"/>
    <property type="project" value="UniProtKB-KW"/>
</dbReference>
<evidence type="ECO:0000256" key="1">
    <source>
        <dbReference type="ARBA" id="ARBA00022723"/>
    </source>
</evidence>
<dbReference type="PANTHER" id="PTHR46771">
    <property type="entry name" value="DETERIN"/>
    <property type="match status" value="1"/>
</dbReference>
<keyword evidence="4" id="KW-1185">Reference proteome</keyword>
<evidence type="ECO:0000256" key="2">
    <source>
        <dbReference type="ARBA" id="ARBA00022833"/>
    </source>
</evidence>
<sequence>MEVFTTRLESFTKPRRVKHSTTKRTLSLKWPHPSHFVATPDTLTEAGFFFNPSWDARDNVECYFCGKSLDGWDEQDDPFAIHWDKCKDRCAWAVVRCGIPEDIDRKGNFAFKDPTREPDGNAMKKARLATFKANDSWPHDRVKGHGAHSNKMAKAGFVFTPQTPGDDTGTCLYCGVSLSGWDDDDDPL</sequence>
<dbReference type="AlphaFoldDB" id="A0AAD4LRQ7"/>
<dbReference type="Pfam" id="PF00653">
    <property type="entry name" value="BIR"/>
    <property type="match status" value="2"/>
</dbReference>
<proteinExistence type="predicted"/>
<keyword evidence="1" id="KW-0479">Metal-binding</keyword>
<dbReference type="SUPFAM" id="SSF57924">
    <property type="entry name" value="Inhibitor of apoptosis (IAP) repeat"/>
    <property type="match status" value="2"/>
</dbReference>
<protein>
    <submittedName>
        <fullName evidence="3">Inhibitor of apoptosis repeat-containing protein</fullName>
    </submittedName>
</protein>
<dbReference type="PANTHER" id="PTHR46771:SF5">
    <property type="entry name" value="DETERIN"/>
    <property type="match status" value="1"/>
</dbReference>
<dbReference type="Proteomes" id="UP001201163">
    <property type="component" value="Unassembled WGS sequence"/>
</dbReference>
<dbReference type="SMART" id="SM00238">
    <property type="entry name" value="BIR"/>
    <property type="match status" value="2"/>
</dbReference>